<dbReference type="RefSeq" id="WP_262400920.1">
    <property type="nucleotide sequence ID" value="NZ_JACRTB010000035.1"/>
</dbReference>
<keyword evidence="10" id="KW-1185">Reference proteome</keyword>
<keyword evidence="4 8" id="KW-0812">Transmembrane</keyword>
<feature type="transmembrane region" description="Helical" evidence="8">
    <location>
        <begin position="30"/>
        <end position="57"/>
    </location>
</feature>
<dbReference type="InterPro" id="IPR028362">
    <property type="entry name" value="AlgI"/>
</dbReference>
<feature type="transmembrane region" description="Helical" evidence="8">
    <location>
        <begin position="326"/>
        <end position="344"/>
    </location>
</feature>
<feature type="transmembrane region" description="Helical" evidence="8">
    <location>
        <begin position="216"/>
        <end position="239"/>
    </location>
</feature>
<feature type="transmembrane region" description="Helical" evidence="8">
    <location>
        <begin position="6"/>
        <end position="23"/>
    </location>
</feature>
<name>A0ABR7NM88_9FIRM</name>
<keyword evidence="7" id="KW-0012">Acyltransferase</keyword>
<feature type="transmembrane region" description="Helical" evidence="8">
    <location>
        <begin position="428"/>
        <end position="446"/>
    </location>
</feature>
<keyword evidence="3 7" id="KW-1003">Cell membrane</keyword>
<evidence type="ECO:0000256" key="4">
    <source>
        <dbReference type="ARBA" id="ARBA00022692"/>
    </source>
</evidence>
<comment type="caution">
    <text evidence="9">The sequence shown here is derived from an EMBL/GenBank/DDBJ whole genome shotgun (WGS) entry which is preliminary data.</text>
</comment>
<evidence type="ECO:0000256" key="6">
    <source>
        <dbReference type="ARBA" id="ARBA00023136"/>
    </source>
</evidence>
<dbReference type="Proteomes" id="UP000658131">
    <property type="component" value="Unassembled WGS sequence"/>
</dbReference>
<evidence type="ECO:0000256" key="3">
    <source>
        <dbReference type="ARBA" id="ARBA00022475"/>
    </source>
</evidence>
<feature type="transmembrane region" description="Helical" evidence="8">
    <location>
        <begin position="356"/>
        <end position="378"/>
    </location>
</feature>
<evidence type="ECO:0000313" key="10">
    <source>
        <dbReference type="Proteomes" id="UP000658131"/>
    </source>
</evidence>
<dbReference type="PIRSF" id="PIRSF016636">
    <property type="entry name" value="AlgI_DltB"/>
    <property type="match status" value="1"/>
</dbReference>
<dbReference type="InterPro" id="IPR004299">
    <property type="entry name" value="MBOAT_fam"/>
</dbReference>
<evidence type="ECO:0000256" key="5">
    <source>
        <dbReference type="ARBA" id="ARBA00022989"/>
    </source>
</evidence>
<dbReference type="PANTHER" id="PTHR13285">
    <property type="entry name" value="ACYLTRANSFERASE"/>
    <property type="match status" value="1"/>
</dbReference>
<evidence type="ECO:0000256" key="2">
    <source>
        <dbReference type="ARBA" id="ARBA00010323"/>
    </source>
</evidence>
<feature type="transmembrane region" description="Helical" evidence="8">
    <location>
        <begin position="187"/>
        <end position="210"/>
    </location>
</feature>
<evidence type="ECO:0000313" key="9">
    <source>
        <dbReference type="EMBL" id="MBC8577521.1"/>
    </source>
</evidence>
<accession>A0ABR7NM88</accession>
<comment type="similarity">
    <text evidence="2 7">Belongs to the membrane-bound acyltransferase family.</text>
</comment>
<feature type="transmembrane region" description="Helical" evidence="8">
    <location>
        <begin position="103"/>
        <end position="127"/>
    </location>
</feature>
<keyword evidence="5 8" id="KW-1133">Transmembrane helix</keyword>
<feature type="transmembrane region" description="Helical" evidence="8">
    <location>
        <begin position="398"/>
        <end position="416"/>
    </location>
</feature>
<dbReference type="PIRSF" id="PIRSF500217">
    <property type="entry name" value="AlgI"/>
    <property type="match status" value="1"/>
</dbReference>
<keyword evidence="6 7" id="KW-0472">Membrane</keyword>
<comment type="subcellular location">
    <subcellularLocation>
        <location evidence="1">Cell membrane</location>
        <topology evidence="1">Multi-pass membrane protein</topology>
    </subcellularLocation>
</comment>
<evidence type="ECO:0000256" key="1">
    <source>
        <dbReference type="ARBA" id="ARBA00004651"/>
    </source>
</evidence>
<dbReference type="EMBL" id="JACRTB010000035">
    <property type="protein sequence ID" value="MBC8577521.1"/>
    <property type="molecule type" value="Genomic_DNA"/>
</dbReference>
<reference evidence="9 10" key="1">
    <citation type="submission" date="2020-08" db="EMBL/GenBank/DDBJ databases">
        <title>Genome public.</title>
        <authorList>
            <person name="Liu C."/>
            <person name="Sun Q."/>
        </authorList>
    </citation>
    <scope>NUCLEOTIDE SEQUENCE [LARGE SCALE GENOMIC DNA]</scope>
    <source>
        <strain evidence="9 10">BX1</strain>
    </source>
</reference>
<evidence type="ECO:0000256" key="8">
    <source>
        <dbReference type="SAM" id="Phobius"/>
    </source>
</evidence>
<dbReference type="InterPro" id="IPR024194">
    <property type="entry name" value="Ac/AlaTfrase_AlgI/DltB"/>
</dbReference>
<evidence type="ECO:0000256" key="7">
    <source>
        <dbReference type="PIRNR" id="PIRNR016636"/>
    </source>
</evidence>
<dbReference type="InterPro" id="IPR051085">
    <property type="entry name" value="MB_O-acyltransferase"/>
</dbReference>
<organism evidence="9 10">
    <name type="scientific">Yanshouia hominis</name>
    <dbReference type="NCBI Taxonomy" id="2763673"/>
    <lineage>
        <taxon>Bacteria</taxon>
        <taxon>Bacillati</taxon>
        <taxon>Bacillota</taxon>
        <taxon>Clostridia</taxon>
        <taxon>Eubacteriales</taxon>
        <taxon>Oscillospiraceae</taxon>
        <taxon>Yanshouia</taxon>
    </lineage>
</organism>
<gene>
    <name evidence="9" type="ORF">H8717_14065</name>
</gene>
<dbReference type="Pfam" id="PF03062">
    <property type="entry name" value="MBOAT"/>
    <property type="match status" value="1"/>
</dbReference>
<feature type="transmembrane region" description="Helical" evidence="8">
    <location>
        <begin position="147"/>
        <end position="166"/>
    </location>
</feature>
<feature type="transmembrane region" description="Helical" evidence="8">
    <location>
        <begin position="77"/>
        <end position="96"/>
    </location>
</feature>
<sequence length="458" mass="52395">MVFSSILFLFYFMPAAFLLYYLAPRPAKNATLLVLSLIFYAWGEIRYLPIMFASILVDYAASNMIERSGSHQGKRRFWLLVSVVFNLGMLGFFKYAGFFASSLNALTGLSIPVLSLTLPLGISFYTFQTMSYTIDVYRGQVKPEHNIIDFGTFVVLFPQLIAGPIVRYTDIRRELRDRRMNPDQISLGVRTFILGLASKVLIANNVGALWTETEQIGFAGLSTAQAWLAILAFSLQIYFDFSGYSLMAIGLGRMLGFEFPKNFDFPYISKSMTEFWRRWHMTLGSWFREYLYIPLGGNRRGAVRTVLNLFFVWAATGLWHGASWNFVIWGLLFFVLLMMEKGFFKSFLDHHPVWARIYMIPLIMMSWAIFAITDFSQMGVFFSRLIGGYAGSDWVYSLRNYGVTFALGILFSTPALKGALAHLERSRIASVFIYGFLTVVSVAYLVDATYNPFLYFRF</sequence>
<dbReference type="PANTHER" id="PTHR13285:SF18">
    <property type="entry name" value="PROTEIN-CYSTEINE N-PALMITOYLTRANSFERASE RASP"/>
    <property type="match status" value="1"/>
</dbReference>
<keyword evidence="7" id="KW-0808">Transferase</keyword>
<protein>
    <submittedName>
        <fullName evidence="9">MBOAT family protein</fullName>
    </submittedName>
</protein>
<proteinExistence type="inferred from homology"/>